<reference evidence="1" key="1">
    <citation type="submission" date="2019-03" db="EMBL/GenBank/DDBJ databases">
        <authorList>
            <person name="Mank J."/>
            <person name="Almeida P."/>
        </authorList>
    </citation>
    <scope>NUCLEOTIDE SEQUENCE</scope>
    <source>
        <strain evidence="1">78183</strain>
    </source>
</reference>
<name>A0A6N2MFL4_SALVM</name>
<sequence>MLCFEEIISCQVESCQMPMVAGISKFESSVSDVKARKQFSLIYVVKRLRVSPTTGRISL</sequence>
<protein>
    <submittedName>
        <fullName evidence="1">Uncharacterized protein</fullName>
    </submittedName>
</protein>
<organism evidence="1">
    <name type="scientific">Salix viminalis</name>
    <name type="common">Common osier</name>
    <name type="synonym">Basket willow</name>
    <dbReference type="NCBI Taxonomy" id="40686"/>
    <lineage>
        <taxon>Eukaryota</taxon>
        <taxon>Viridiplantae</taxon>
        <taxon>Streptophyta</taxon>
        <taxon>Embryophyta</taxon>
        <taxon>Tracheophyta</taxon>
        <taxon>Spermatophyta</taxon>
        <taxon>Magnoliopsida</taxon>
        <taxon>eudicotyledons</taxon>
        <taxon>Gunneridae</taxon>
        <taxon>Pentapetalae</taxon>
        <taxon>rosids</taxon>
        <taxon>fabids</taxon>
        <taxon>Malpighiales</taxon>
        <taxon>Salicaceae</taxon>
        <taxon>Saliceae</taxon>
        <taxon>Salix</taxon>
    </lineage>
</organism>
<dbReference type="AlphaFoldDB" id="A0A6N2MFL4"/>
<accession>A0A6N2MFL4</accession>
<dbReference type="EMBL" id="CAADRP010001818">
    <property type="protein sequence ID" value="VFU53024.1"/>
    <property type="molecule type" value="Genomic_DNA"/>
</dbReference>
<proteinExistence type="predicted"/>
<gene>
    <name evidence="1" type="ORF">SVIM_LOCUS367274</name>
</gene>
<evidence type="ECO:0000313" key="1">
    <source>
        <dbReference type="EMBL" id="VFU53024.1"/>
    </source>
</evidence>